<gene>
    <name evidence="7" type="ORF">BJ508DRAFT_410367</name>
</gene>
<keyword evidence="8" id="KW-1185">Reference proteome</keyword>
<keyword evidence="4 5" id="KW-0642">Proline metabolism</keyword>
<keyword evidence="3 5" id="KW-0560">Oxidoreductase</keyword>
<evidence type="ECO:0000256" key="4">
    <source>
        <dbReference type="ARBA" id="ARBA00023062"/>
    </source>
</evidence>
<dbReference type="GO" id="GO:0071949">
    <property type="term" value="F:FAD binding"/>
    <property type="evidence" value="ECO:0007669"/>
    <property type="project" value="TreeGrafter"/>
</dbReference>
<evidence type="ECO:0000256" key="2">
    <source>
        <dbReference type="ARBA" id="ARBA00012695"/>
    </source>
</evidence>
<keyword evidence="5" id="KW-0274">FAD</keyword>
<dbReference type="InterPro" id="IPR002872">
    <property type="entry name" value="Proline_DH_dom"/>
</dbReference>
<evidence type="ECO:0000256" key="3">
    <source>
        <dbReference type="ARBA" id="ARBA00023002"/>
    </source>
</evidence>
<dbReference type="GO" id="GO:0004657">
    <property type="term" value="F:proline dehydrogenase activity"/>
    <property type="evidence" value="ECO:0007669"/>
    <property type="project" value="UniProtKB-EC"/>
</dbReference>
<dbReference type="EC" id="1.5.5.2" evidence="2 5"/>
<dbReference type="InterPro" id="IPR015659">
    <property type="entry name" value="Proline_oxidase"/>
</dbReference>
<dbReference type="GO" id="GO:0005739">
    <property type="term" value="C:mitochondrion"/>
    <property type="evidence" value="ECO:0007669"/>
    <property type="project" value="TreeGrafter"/>
</dbReference>
<dbReference type="AlphaFoldDB" id="A0A3N4IQ98"/>
<evidence type="ECO:0000256" key="1">
    <source>
        <dbReference type="ARBA" id="ARBA00005869"/>
    </source>
</evidence>
<sequence>MRARVIRLRRPIAPLVHRRAASTAFGRHPELEHKPIHEDTEINTEAGKIPVLRSPCPLDIRPLDKFSNAELLRGLLMHSVSASPPLTTTASAVIMGLEKHLEKPSLSVVKTLIDSTFYNHYCLGDTAEQISRTIDGLRQKGIAGVILSYAKEVTPAEATESTEFNDIQTWVKGNMRGIGHARPGDYIALKLSGAGISALRLLKRPDSKLNEHQELERAVHETCNAARNKGVRILIDAEQQSLQSSVDSWVMELMAKYNKPSEMRDGTPLLSNTYQAYRIVCPDLLKEHLKIAKERGFVLGIKLVRGAYRSTEPYGIWGTKEATDNCYDGILNHLLCGDSYAKEGGLYSVMIATHNRQSVELAQNMIQVTRSGLGTRPANLTSVTFAQLQGMADELSMGLIKAAAKDGSQDAPKVYKYAAFGTTRECIKYLMRRAQENVDASARSKENRDAVLQEIKHRVIRD</sequence>
<keyword evidence="5" id="KW-0285">Flavoprotein</keyword>
<protein>
    <recommendedName>
        <fullName evidence="2 5">Proline dehydrogenase</fullName>
        <ecNumber evidence="2 5">1.5.5.2</ecNumber>
    </recommendedName>
</protein>
<dbReference type="SUPFAM" id="SSF51730">
    <property type="entry name" value="FAD-linked oxidoreductase"/>
    <property type="match status" value="1"/>
</dbReference>
<dbReference type="Proteomes" id="UP000275078">
    <property type="component" value="Unassembled WGS sequence"/>
</dbReference>
<dbReference type="PANTHER" id="PTHR13914:SF0">
    <property type="entry name" value="PROLINE DEHYDROGENASE 1, MITOCHONDRIAL"/>
    <property type="match status" value="1"/>
</dbReference>
<evidence type="ECO:0000313" key="7">
    <source>
        <dbReference type="EMBL" id="RPA87607.1"/>
    </source>
</evidence>
<comment type="cofactor">
    <cofactor evidence="5">
        <name>FAD</name>
        <dbReference type="ChEBI" id="CHEBI:57692"/>
    </cofactor>
</comment>
<evidence type="ECO:0000259" key="6">
    <source>
        <dbReference type="Pfam" id="PF01619"/>
    </source>
</evidence>
<dbReference type="PANTHER" id="PTHR13914">
    <property type="entry name" value="PROLINE OXIDASE"/>
    <property type="match status" value="1"/>
</dbReference>
<dbReference type="OrthoDB" id="5464at2759"/>
<comment type="catalytic activity">
    <reaction evidence="5">
        <text>L-proline + a quinone = (S)-1-pyrroline-5-carboxylate + a quinol + H(+)</text>
        <dbReference type="Rhea" id="RHEA:23784"/>
        <dbReference type="ChEBI" id="CHEBI:15378"/>
        <dbReference type="ChEBI" id="CHEBI:17388"/>
        <dbReference type="ChEBI" id="CHEBI:24646"/>
        <dbReference type="ChEBI" id="CHEBI:60039"/>
        <dbReference type="ChEBI" id="CHEBI:132124"/>
        <dbReference type="EC" id="1.5.5.2"/>
    </reaction>
</comment>
<organism evidence="7 8">
    <name type="scientific">Ascobolus immersus RN42</name>
    <dbReference type="NCBI Taxonomy" id="1160509"/>
    <lineage>
        <taxon>Eukaryota</taxon>
        <taxon>Fungi</taxon>
        <taxon>Dikarya</taxon>
        <taxon>Ascomycota</taxon>
        <taxon>Pezizomycotina</taxon>
        <taxon>Pezizomycetes</taxon>
        <taxon>Pezizales</taxon>
        <taxon>Ascobolaceae</taxon>
        <taxon>Ascobolus</taxon>
    </lineage>
</organism>
<dbReference type="GO" id="GO:0010133">
    <property type="term" value="P:L-proline catabolic process to L-glutamate"/>
    <property type="evidence" value="ECO:0007669"/>
    <property type="project" value="TreeGrafter"/>
</dbReference>
<evidence type="ECO:0000256" key="5">
    <source>
        <dbReference type="RuleBase" id="RU364054"/>
    </source>
</evidence>
<accession>A0A3N4IQ98</accession>
<proteinExistence type="inferred from homology"/>
<dbReference type="Gene3D" id="3.20.20.220">
    <property type="match status" value="1"/>
</dbReference>
<dbReference type="Pfam" id="PF01619">
    <property type="entry name" value="Pro_dh"/>
    <property type="match status" value="1"/>
</dbReference>
<feature type="domain" description="Proline dehydrogenase" evidence="6">
    <location>
        <begin position="132"/>
        <end position="444"/>
    </location>
</feature>
<dbReference type="EMBL" id="ML119646">
    <property type="protein sequence ID" value="RPA87607.1"/>
    <property type="molecule type" value="Genomic_DNA"/>
</dbReference>
<dbReference type="STRING" id="1160509.A0A3N4IQ98"/>
<dbReference type="InterPro" id="IPR029041">
    <property type="entry name" value="FAD-linked_oxidoreductase-like"/>
</dbReference>
<comment type="similarity">
    <text evidence="1 5">Belongs to the proline oxidase family.</text>
</comment>
<name>A0A3N4IQ98_ASCIM</name>
<evidence type="ECO:0000313" key="8">
    <source>
        <dbReference type="Proteomes" id="UP000275078"/>
    </source>
</evidence>
<reference evidence="7 8" key="1">
    <citation type="journal article" date="2018" name="Nat. Ecol. Evol.">
        <title>Pezizomycetes genomes reveal the molecular basis of ectomycorrhizal truffle lifestyle.</title>
        <authorList>
            <person name="Murat C."/>
            <person name="Payen T."/>
            <person name="Noel B."/>
            <person name="Kuo A."/>
            <person name="Morin E."/>
            <person name="Chen J."/>
            <person name="Kohler A."/>
            <person name="Krizsan K."/>
            <person name="Balestrini R."/>
            <person name="Da Silva C."/>
            <person name="Montanini B."/>
            <person name="Hainaut M."/>
            <person name="Levati E."/>
            <person name="Barry K.W."/>
            <person name="Belfiori B."/>
            <person name="Cichocki N."/>
            <person name="Clum A."/>
            <person name="Dockter R.B."/>
            <person name="Fauchery L."/>
            <person name="Guy J."/>
            <person name="Iotti M."/>
            <person name="Le Tacon F."/>
            <person name="Lindquist E.A."/>
            <person name="Lipzen A."/>
            <person name="Malagnac F."/>
            <person name="Mello A."/>
            <person name="Molinier V."/>
            <person name="Miyauchi S."/>
            <person name="Poulain J."/>
            <person name="Riccioni C."/>
            <person name="Rubini A."/>
            <person name="Sitrit Y."/>
            <person name="Splivallo R."/>
            <person name="Traeger S."/>
            <person name="Wang M."/>
            <person name="Zifcakova L."/>
            <person name="Wipf D."/>
            <person name="Zambonelli A."/>
            <person name="Paolocci F."/>
            <person name="Nowrousian M."/>
            <person name="Ottonello S."/>
            <person name="Baldrian P."/>
            <person name="Spatafora J.W."/>
            <person name="Henrissat B."/>
            <person name="Nagy L.G."/>
            <person name="Aury J.M."/>
            <person name="Wincker P."/>
            <person name="Grigoriev I.V."/>
            <person name="Bonfante P."/>
            <person name="Martin F.M."/>
        </authorList>
    </citation>
    <scope>NUCLEOTIDE SEQUENCE [LARGE SCALE GENOMIC DNA]</scope>
    <source>
        <strain evidence="7 8">RN42</strain>
    </source>
</reference>
<comment type="function">
    <text evidence="5">Converts proline to delta-1-pyrroline-5-carboxylate.</text>
</comment>